<keyword evidence="7 15" id="KW-0479">Metal-binding</keyword>
<dbReference type="EMBL" id="JBHUGS010000004">
    <property type="protein sequence ID" value="MFD1952054.1"/>
    <property type="molecule type" value="Genomic_DNA"/>
</dbReference>
<dbReference type="EC" id="3.1.1.32" evidence="15"/>
<keyword evidence="13" id="KW-0472">Membrane</keyword>
<feature type="chain" id="PRO_5044991813" description="Phospholipase A1" evidence="15">
    <location>
        <begin position="24"/>
        <end position="397"/>
    </location>
</feature>
<dbReference type="Proteomes" id="UP001597400">
    <property type="component" value="Unassembled WGS sequence"/>
</dbReference>
<evidence type="ECO:0000256" key="3">
    <source>
        <dbReference type="ARBA" id="ARBA00010525"/>
    </source>
</evidence>
<keyword evidence="14 15" id="KW-0998">Cell outer membrane</keyword>
<comment type="function">
    <text evidence="15">Hydrolysis of phosphatidylcholine with phospholipase A2 (EC 3.1.1.4) and phospholipase A1 (EC 3.1.1.32) activities.</text>
</comment>
<keyword evidence="10 15" id="KW-0106">Calcium</keyword>
<protein>
    <recommendedName>
        <fullName evidence="15">Phospholipase A1</fullName>
        <ecNumber evidence="15">3.1.1.32</ecNumber>
        <ecNumber evidence="15">3.1.1.4</ecNumber>
    </recommendedName>
    <alternativeName>
        <fullName evidence="15">Phosphatidylcholine 1-acylhydrolase</fullName>
    </alternativeName>
</protein>
<keyword evidence="9 15" id="KW-0378">Hydrolase</keyword>
<evidence type="ECO:0000256" key="9">
    <source>
        <dbReference type="ARBA" id="ARBA00022801"/>
    </source>
</evidence>
<evidence type="ECO:0000256" key="4">
    <source>
        <dbReference type="ARBA" id="ARBA00011702"/>
    </source>
</evidence>
<evidence type="ECO:0000256" key="10">
    <source>
        <dbReference type="ARBA" id="ARBA00022837"/>
    </source>
</evidence>
<dbReference type="Pfam" id="PF02253">
    <property type="entry name" value="PLA1"/>
    <property type="match status" value="1"/>
</dbReference>
<sequence length="397" mass="42217">MSTRSIRLLSLLLTSAVPAAAWAQPAPIIGGVTAGTDPTARMVEIVVLDGAARLPARMPAELTRGGVRRPVTLVREADADAAAGGTEGYVRGRYRLTLPTDAAGASVATLSLQPGSVSGYAFAVDGTATLPSSTAQALVAPAAVADVVDAPAAKPETGNAFVGNLSNYGPIYAAYGPGTNTDARIEIGFKYQLFGAAGAVGGDAPWENGFHFGYTQRLFWNLGAKSSPFRNVEYRPEVFYLIPAKAVTDRFVLGGQVGLRHESNGRDELDSRSLNTFYVQPQATTRIGDTVITLAPRAWFYVGSLEDNPLIKRYRGNTGLFAEIGQTDGWRLSTITNVALSTGRGSVDAMLSYPLQRVVPGDLNLYLFGQAFAGYGENLLDYTKRQTRVRIGVGFVR</sequence>
<organism evidence="16 17">
    <name type="scientific">Sphingomonas arantia</name>
    <dbReference type="NCBI Taxonomy" id="1460676"/>
    <lineage>
        <taxon>Bacteria</taxon>
        <taxon>Pseudomonadati</taxon>
        <taxon>Pseudomonadota</taxon>
        <taxon>Alphaproteobacteria</taxon>
        <taxon>Sphingomonadales</taxon>
        <taxon>Sphingomonadaceae</taxon>
        <taxon>Sphingomonas</taxon>
    </lineage>
</organism>
<dbReference type="RefSeq" id="WP_380931106.1">
    <property type="nucleotide sequence ID" value="NZ_JBHUGS010000004.1"/>
</dbReference>
<comment type="subunit">
    <text evidence="4 15">Homodimer; dimerization is reversible, and the dimeric form is the active one.</text>
</comment>
<evidence type="ECO:0000256" key="11">
    <source>
        <dbReference type="ARBA" id="ARBA00022963"/>
    </source>
</evidence>
<dbReference type="PANTHER" id="PTHR40457:SF1">
    <property type="entry name" value="PHOSPHOLIPASE A1"/>
    <property type="match status" value="1"/>
</dbReference>
<comment type="catalytic activity">
    <reaction evidence="1 15">
        <text>a 1,2-diacyl-sn-glycero-3-phosphocholine + H2O = a 2-acyl-sn-glycero-3-phosphocholine + a fatty acid + H(+)</text>
        <dbReference type="Rhea" id="RHEA:18689"/>
        <dbReference type="ChEBI" id="CHEBI:15377"/>
        <dbReference type="ChEBI" id="CHEBI:15378"/>
        <dbReference type="ChEBI" id="CHEBI:28868"/>
        <dbReference type="ChEBI" id="CHEBI:57643"/>
        <dbReference type="ChEBI" id="CHEBI:57875"/>
        <dbReference type="EC" id="3.1.1.32"/>
    </reaction>
</comment>
<evidence type="ECO:0000313" key="17">
    <source>
        <dbReference type="Proteomes" id="UP001597400"/>
    </source>
</evidence>
<keyword evidence="5" id="KW-1134">Transmembrane beta strand</keyword>
<evidence type="ECO:0000256" key="13">
    <source>
        <dbReference type="ARBA" id="ARBA00023136"/>
    </source>
</evidence>
<gene>
    <name evidence="16" type="ORF">ACFSGX_14870</name>
</gene>
<comment type="caution">
    <text evidence="16">The sequence shown here is derived from an EMBL/GenBank/DDBJ whole genome shotgun (WGS) entry which is preliminary data.</text>
</comment>
<keyword evidence="17" id="KW-1185">Reference proteome</keyword>
<dbReference type="EC" id="3.1.1.4" evidence="15"/>
<evidence type="ECO:0000256" key="7">
    <source>
        <dbReference type="ARBA" id="ARBA00022723"/>
    </source>
</evidence>
<feature type="signal peptide" evidence="15">
    <location>
        <begin position="1"/>
        <end position="23"/>
    </location>
</feature>
<dbReference type="PANTHER" id="PTHR40457">
    <property type="entry name" value="PHOSPHOLIPASE A1"/>
    <property type="match status" value="1"/>
</dbReference>
<keyword evidence="12 15" id="KW-0443">Lipid metabolism</keyword>
<accession>A0ABW4U378</accession>
<evidence type="ECO:0000256" key="14">
    <source>
        <dbReference type="ARBA" id="ARBA00023237"/>
    </source>
</evidence>
<comment type="subcellular location">
    <subcellularLocation>
        <location evidence="15">Cell outer membrane</location>
        <topology evidence="15">Multi-pass membrane protein</topology>
    </subcellularLocation>
    <text evidence="15">One of the very few enzymes located there.</text>
</comment>
<dbReference type="Gene3D" id="2.40.230.10">
    <property type="entry name" value="Phospholipase A1"/>
    <property type="match status" value="1"/>
</dbReference>
<reference evidence="17" key="1">
    <citation type="journal article" date="2019" name="Int. J. Syst. Evol. Microbiol.">
        <title>The Global Catalogue of Microorganisms (GCM) 10K type strain sequencing project: providing services to taxonomists for standard genome sequencing and annotation.</title>
        <authorList>
            <consortium name="The Broad Institute Genomics Platform"/>
            <consortium name="The Broad Institute Genome Sequencing Center for Infectious Disease"/>
            <person name="Wu L."/>
            <person name="Ma J."/>
        </authorList>
    </citation>
    <scope>NUCLEOTIDE SEQUENCE [LARGE SCALE GENOMIC DNA]</scope>
    <source>
        <strain evidence="17">CGMCC 1.12702</strain>
    </source>
</reference>
<comment type="similarity">
    <text evidence="3 15">Belongs to the phospholipase A1 family.</text>
</comment>
<comment type="cofactor">
    <cofactor evidence="15">
        <name>Ca(2+)</name>
        <dbReference type="ChEBI" id="CHEBI:29108"/>
    </cofactor>
    <text evidence="15">Binds 1 Ca(2+) ion per monomer. In the dimeric form the Ca(2+) is bound by different amino acids with binding of each Ca(2+) shared with ligands coming from each monomer. The Ca(2+) ion may have a role in catalysis.</text>
</comment>
<evidence type="ECO:0000256" key="15">
    <source>
        <dbReference type="RuleBase" id="RU366027"/>
    </source>
</evidence>
<dbReference type="InterPro" id="IPR003187">
    <property type="entry name" value="PLipase_A1"/>
</dbReference>
<name>A0ABW4U378_9SPHN</name>
<evidence type="ECO:0000313" key="16">
    <source>
        <dbReference type="EMBL" id="MFD1952054.1"/>
    </source>
</evidence>
<keyword evidence="6" id="KW-0812">Transmembrane</keyword>
<evidence type="ECO:0000256" key="1">
    <source>
        <dbReference type="ARBA" id="ARBA00000111"/>
    </source>
</evidence>
<dbReference type="PRINTS" id="PR01486">
    <property type="entry name" value="PHPHLIPASEA1"/>
</dbReference>
<evidence type="ECO:0000256" key="5">
    <source>
        <dbReference type="ARBA" id="ARBA00022452"/>
    </source>
</evidence>
<dbReference type="SUPFAM" id="SSF56931">
    <property type="entry name" value="Outer membrane phospholipase A (OMPLA)"/>
    <property type="match status" value="1"/>
</dbReference>
<keyword evidence="8 15" id="KW-0732">Signal</keyword>
<proteinExistence type="inferred from homology"/>
<keyword evidence="11 15" id="KW-0442">Lipid degradation</keyword>
<evidence type="ECO:0000256" key="8">
    <source>
        <dbReference type="ARBA" id="ARBA00022729"/>
    </source>
</evidence>
<evidence type="ECO:0000256" key="2">
    <source>
        <dbReference type="ARBA" id="ARBA00001604"/>
    </source>
</evidence>
<evidence type="ECO:0000256" key="6">
    <source>
        <dbReference type="ARBA" id="ARBA00022692"/>
    </source>
</evidence>
<evidence type="ECO:0000256" key="12">
    <source>
        <dbReference type="ARBA" id="ARBA00023098"/>
    </source>
</evidence>
<dbReference type="InterPro" id="IPR036541">
    <property type="entry name" value="PLipase_A1_sf"/>
</dbReference>
<comment type="catalytic activity">
    <reaction evidence="2 15">
        <text>a 1,2-diacyl-sn-glycero-3-phosphocholine + H2O = a 1-acyl-sn-glycero-3-phosphocholine + a fatty acid + H(+)</text>
        <dbReference type="Rhea" id="RHEA:15801"/>
        <dbReference type="ChEBI" id="CHEBI:15377"/>
        <dbReference type="ChEBI" id="CHEBI:15378"/>
        <dbReference type="ChEBI" id="CHEBI:28868"/>
        <dbReference type="ChEBI" id="CHEBI:57643"/>
        <dbReference type="ChEBI" id="CHEBI:58168"/>
        <dbReference type="EC" id="3.1.1.4"/>
    </reaction>
</comment>